<proteinExistence type="predicted"/>
<reference evidence="1" key="1">
    <citation type="journal article" date="2020" name="Stud. Mycol.">
        <title>101 Dothideomycetes genomes: a test case for predicting lifestyles and emergence of pathogens.</title>
        <authorList>
            <person name="Haridas S."/>
            <person name="Albert R."/>
            <person name="Binder M."/>
            <person name="Bloem J."/>
            <person name="Labutti K."/>
            <person name="Salamov A."/>
            <person name="Andreopoulos B."/>
            <person name="Baker S."/>
            <person name="Barry K."/>
            <person name="Bills G."/>
            <person name="Bluhm B."/>
            <person name="Cannon C."/>
            <person name="Castanera R."/>
            <person name="Culley D."/>
            <person name="Daum C."/>
            <person name="Ezra D."/>
            <person name="Gonzalez J."/>
            <person name="Henrissat B."/>
            <person name="Kuo A."/>
            <person name="Liang C."/>
            <person name="Lipzen A."/>
            <person name="Lutzoni F."/>
            <person name="Magnuson J."/>
            <person name="Mondo S."/>
            <person name="Nolan M."/>
            <person name="Ohm R."/>
            <person name="Pangilinan J."/>
            <person name="Park H.-J."/>
            <person name="Ramirez L."/>
            <person name="Alfaro M."/>
            <person name="Sun H."/>
            <person name="Tritt A."/>
            <person name="Yoshinaga Y."/>
            <person name="Zwiers L.-H."/>
            <person name="Turgeon B."/>
            <person name="Goodwin S."/>
            <person name="Spatafora J."/>
            <person name="Crous P."/>
            <person name="Grigoriev I."/>
        </authorList>
    </citation>
    <scope>NUCLEOTIDE SEQUENCE</scope>
    <source>
        <strain evidence="1">CBS 690.94</strain>
    </source>
</reference>
<sequence>MVGLYSHYSVYIISRYKISKAYLAARDETPEMHTTHHVLDSVHDAAKSVQRSDAGLLVVDDFHVPDNYYRVIHSLKATQWTQARALEHTRQILAPRGMHNRPTRDRVGIAAFHTNSTKIFKCVESKEEGKYPGLGWTGDLEGEEHMWQFWRMEEIEYDSHETVVTNHATWEP</sequence>
<keyword evidence="2" id="KW-1185">Reference proteome</keyword>
<dbReference type="Proteomes" id="UP000799764">
    <property type="component" value="Unassembled WGS sequence"/>
</dbReference>
<dbReference type="AlphaFoldDB" id="A0A9P4PK79"/>
<gene>
    <name evidence="1" type="ORF">P171DRAFT_484235</name>
</gene>
<evidence type="ECO:0000313" key="1">
    <source>
        <dbReference type="EMBL" id="KAF2445560.1"/>
    </source>
</evidence>
<evidence type="ECO:0000313" key="2">
    <source>
        <dbReference type="Proteomes" id="UP000799764"/>
    </source>
</evidence>
<dbReference type="EMBL" id="MU001499">
    <property type="protein sequence ID" value="KAF2445560.1"/>
    <property type="molecule type" value="Genomic_DNA"/>
</dbReference>
<accession>A0A9P4PK79</accession>
<organism evidence="1 2">
    <name type="scientific">Karstenula rhodostoma CBS 690.94</name>
    <dbReference type="NCBI Taxonomy" id="1392251"/>
    <lineage>
        <taxon>Eukaryota</taxon>
        <taxon>Fungi</taxon>
        <taxon>Dikarya</taxon>
        <taxon>Ascomycota</taxon>
        <taxon>Pezizomycotina</taxon>
        <taxon>Dothideomycetes</taxon>
        <taxon>Pleosporomycetidae</taxon>
        <taxon>Pleosporales</taxon>
        <taxon>Massarineae</taxon>
        <taxon>Didymosphaeriaceae</taxon>
        <taxon>Karstenula</taxon>
    </lineage>
</organism>
<protein>
    <submittedName>
        <fullName evidence="1">Uncharacterized protein</fullName>
    </submittedName>
</protein>
<comment type="caution">
    <text evidence="1">The sequence shown here is derived from an EMBL/GenBank/DDBJ whole genome shotgun (WGS) entry which is preliminary data.</text>
</comment>
<name>A0A9P4PK79_9PLEO</name>